<protein>
    <submittedName>
        <fullName evidence="4">Short chain dehydrogenase reductase</fullName>
    </submittedName>
</protein>
<dbReference type="AlphaFoldDB" id="A0A8H7D6D6"/>
<comment type="similarity">
    <text evidence="1">Belongs to the short-chain dehydrogenases/reductases (SDR) family.</text>
</comment>
<sequence length="441" mass="48352">MSQKKTVLITGSSAGGIGCALAKEFHSRGHRVFATARRLETMEELSAIGIETFVLDVTNLEAIRKIKAEISAKTGGRLDILGPGYVYHVSPSICTSEVTKALSGAVSDVDMSDVRALFETNLFAPMCMVQEFLPLLISSRKACVANTGSVASLGATPFLSSYNASKAALRSFGNTLRIELAPFNIKVVDLMTGSVQSNVVKPYSIPDGSFYKSLDPEYQSIIQGSQNNATPAGEYARTVVAELLKDKPRQTLWAGGPSTMIWFTSTFLPTTLVEFLPLLITSKGCIVNNGSVAEIVSFPFTSAYNSSKAALRSFSDTLRIELAPFNVRVLHLMTAAVKSNILKPYTFPDESLYKSMEESHRTRYIEQEKGAMLTAQFARVVVAETMKIAPRRSLWAGTNAILVWFLDTFLPKSVMDWIVTDTTGMLKFTAWLRNSKDKKRI</sequence>
<dbReference type="SUPFAM" id="SSF51735">
    <property type="entry name" value="NAD(P)-binding Rossmann-fold domains"/>
    <property type="match status" value="2"/>
</dbReference>
<evidence type="ECO:0000256" key="2">
    <source>
        <dbReference type="ARBA" id="ARBA00022857"/>
    </source>
</evidence>
<dbReference type="EMBL" id="JACAZH010000007">
    <property type="protein sequence ID" value="KAF7363984.1"/>
    <property type="molecule type" value="Genomic_DNA"/>
</dbReference>
<dbReference type="GO" id="GO:0006654">
    <property type="term" value="P:phosphatidic acid biosynthetic process"/>
    <property type="evidence" value="ECO:0007669"/>
    <property type="project" value="TreeGrafter"/>
</dbReference>
<organism evidence="4 5">
    <name type="scientific">Mycena sanguinolenta</name>
    <dbReference type="NCBI Taxonomy" id="230812"/>
    <lineage>
        <taxon>Eukaryota</taxon>
        <taxon>Fungi</taxon>
        <taxon>Dikarya</taxon>
        <taxon>Basidiomycota</taxon>
        <taxon>Agaricomycotina</taxon>
        <taxon>Agaricomycetes</taxon>
        <taxon>Agaricomycetidae</taxon>
        <taxon>Agaricales</taxon>
        <taxon>Marasmiineae</taxon>
        <taxon>Mycenaceae</taxon>
        <taxon>Mycena</taxon>
    </lineage>
</organism>
<accession>A0A8H7D6D6</accession>
<dbReference type="PROSITE" id="PS00061">
    <property type="entry name" value="ADH_SHORT"/>
    <property type="match status" value="2"/>
</dbReference>
<evidence type="ECO:0000256" key="3">
    <source>
        <dbReference type="ARBA" id="ARBA00023002"/>
    </source>
</evidence>
<dbReference type="PANTHER" id="PTHR44169">
    <property type="entry name" value="NADPH-DEPENDENT 1-ACYLDIHYDROXYACETONE PHOSPHATE REDUCTASE"/>
    <property type="match status" value="1"/>
</dbReference>
<dbReference type="Proteomes" id="UP000623467">
    <property type="component" value="Unassembled WGS sequence"/>
</dbReference>
<dbReference type="GO" id="GO:0019433">
    <property type="term" value="P:triglyceride catabolic process"/>
    <property type="evidence" value="ECO:0007669"/>
    <property type="project" value="TreeGrafter"/>
</dbReference>
<keyword evidence="5" id="KW-1185">Reference proteome</keyword>
<dbReference type="Pfam" id="PF00106">
    <property type="entry name" value="adh_short"/>
    <property type="match status" value="2"/>
</dbReference>
<dbReference type="Gene3D" id="3.40.50.720">
    <property type="entry name" value="NAD(P)-binding Rossmann-like Domain"/>
    <property type="match status" value="2"/>
</dbReference>
<dbReference type="GO" id="GO:0005811">
    <property type="term" value="C:lipid droplet"/>
    <property type="evidence" value="ECO:0007669"/>
    <property type="project" value="TreeGrafter"/>
</dbReference>
<dbReference type="GO" id="GO:0004806">
    <property type="term" value="F:triacylglycerol lipase activity"/>
    <property type="evidence" value="ECO:0007669"/>
    <property type="project" value="TreeGrafter"/>
</dbReference>
<reference evidence="4" key="1">
    <citation type="submission" date="2020-05" db="EMBL/GenBank/DDBJ databases">
        <title>Mycena genomes resolve the evolution of fungal bioluminescence.</title>
        <authorList>
            <person name="Tsai I.J."/>
        </authorList>
    </citation>
    <scope>NUCLEOTIDE SEQUENCE</scope>
    <source>
        <strain evidence="4">160909Yilan</strain>
    </source>
</reference>
<dbReference type="CDD" id="cd05374">
    <property type="entry name" value="17beta-HSD-like_SDR_c"/>
    <property type="match status" value="1"/>
</dbReference>
<evidence type="ECO:0000256" key="1">
    <source>
        <dbReference type="ARBA" id="ARBA00006484"/>
    </source>
</evidence>
<dbReference type="PANTHER" id="PTHR44169:SF6">
    <property type="entry name" value="NADPH-DEPENDENT 1-ACYLDIHYDROXYACETONE PHOSPHATE REDUCTASE"/>
    <property type="match status" value="1"/>
</dbReference>
<comment type="caution">
    <text evidence="4">The sequence shown here is derived from an EMBL/GenBank/DDBJ whole genome shotgun (WGS) entry which is preliminary data.</text>
</comment>
<keyword evidence="2" id="KW-0521">NADP</keyword>
<dbReference type="OrthoDB" id="2102561at2759"/>
<dbReference type="GO" id="GO:0000140">
    <property type="term" value="F:acylglycerone-phosphate reductase (NADP+) activity"/>
    <property type="evidence" value="ECO:0007669"/>
    <property type="project" value="TreeGrafter"/>
</dbReference>
<proteinExistence type="inferred from homology"/>
<dbReference type="InterPro" id="IPR002347">
    <property type="entry name" value="SDR_fam"/>
</dbReference>
<dbReference type="PROSITE" id="PS51257">
    <property type="entry name" value="PROKAR_LIPOPROTEIN"/>
    <property type="match status" value="1"/>
</dbReference>
<evidence type="ECO:0000313" key="4">
    <source>
        <dbReference type="EMBL" id="KAF7363984.1"/>
    </source>
</evidence>
<evidence type="ECO:0000313" key="5">
    <source>
        <dbReference type="Proteomes" id="UP000623467"/>
    </source>
</evidence>
<dbReference type="PRINTS" id="PR00081">
    <property type="entry name" value="GDHRDH"/>
</dbReference>
<dbReference type="InterPro" id="IPR036291">
    <property type="entry name" value="NAD(P)-bd_dom_sf"/>
</dbReference>
<gene>
    <name evidence="4" type="ORF">MSAN_01057000</name>
</gene>
<name>A0A8H7D6D6_9AGAR</name>
<dbReference type="GO" id="GO:0005783">
    <property type="term" value="C:endoplasmic reticulum"/>
    <property type="evidence" value="ECO:0007669"/>
    <property type="project" value="TreeGrafter"/>
</dbReference>
<keyword evidence="3" id="KW-0560">Oxidoreductase</keyword>
<dbReference type="InterPro" id="IPR020904">
    <property type="entry name" value="Sc_DH/Rdtase_CS"/>
</dbReference>